<comment type="caution">
    <text evidence="3">The sequence shown here is derived from an EMBL/GenBank/DDBJ whole genome shotgun (WGS) entry which is preliminary data.</text>
</comment>
<proteinExistence type="predicted"/>
<feature type="signal peptide" evidence="2">
    <location>
        <begin position="1"/>
        <end position="24"/>
    </location>
</feature>
<dbReference type="PANTHER" id="PTHR34377">
    <property type="entry name" value="TETRATRICOPEPTIDE REPEAT (TPR)-LIKE SUPERFAMILY PROTEIN"/>
    <property type="match status" value="1"/>
</dbReference>
<organism evidence="3 4">
    <name type="scientific">Erythroxylum novogranatense</name>
    <dbReference type="NCBI Taxonomy" id="1862640"/>
    <lineage>
        <taxon>Eukaryota</taxon>
        <taxon>Viridiplantae</taxon>
        <taxon>Streptophyta</taxon>
        <taxon>Embryophyta</taxon>
        <taxon>Tracheophyta</taxon>
        <taxon>Spermatophyta</taxon>
        <taxon>Magnoliopsida</taxon>
        <taxon>eudicotyledons</taxon>
        <taxon>Gunneridae</taxon>
        <taxon>Pentapetalae</taxon>
        <taxon>rosids</taxon>
        <taxon>fabids</taxon>
        <taxon>Malpighiales</taxon>
        <taxon>Erythroxylaceae</taxon>
        <taxon>Erythroxylum</taxon>
    </lineage>
</organism>
<protein>
    <recommendedName>
        <fullName evidence="5">Bifunctional inhibitor/plant lipid transfer protein/seed storage helical domain-containing protein</fullName>
    </recommendedName>
</protein>
<accession>A0AAV8S862</accession>
<dbReference type="EMBL" id="JAIWQS010000012">
    <property type="protein sequence ID" value="KAJ8748387.1"/>
    <property type="molecule type" value="Genomic_DNA"/>
</dbReference>
<feature type="compositionally biased region" description="Basic residues" evidence="1">
    <location>
        <begin position="68"/>
        <end position="86"/>
    </location>
</feature>
<evidence type="ECO:0000313" key="4">
    <source>
        <dbReference type="Proteomes" id="UP001159364"/>
    </source>
</evidence>
<keyword evidence="2" id="KW-0732">Signal</keyword>
<feature type="region of interest" description="Disordered" evidence="1">
    <location>
        <begin position="54"/>
        <end position="86"/>
    </location>
</feature>
<keyword evidence="4" id="KW-1185">Reference proteome</keyword>
<evidence type="ECO:0000256" key="1">
    <source>
        <dbReference type="SAM" id="MobiDB-lite"/>
    </source>
</evidence>
<feature type="chain" id="PRO_5043787594" description="Bifunctional inhibitor/plant lipid transfer protein/seed storage helical domain-containing protein" evidence="2">
    <location>
        <begin position="25"/>
        <end position="228"/>
    </location>
</feature>
<dbReference type="SUPFAM" id="SSF47699">
    <property type="entry name" value="Bifunctional inhibitor/lipid-transfer protein/seed storage 2S albumin"/>
    <property type="match status" value="1"/>
</dbReference>
<sequence>MERVKILPLLVCAACFLFQSKTFAQLPQRPLCVSQFALVNYACAALPYTPLPPPAPPAPPAPEPDRHGHSHGHHHRRRHRHHHHQSHSQKNCCRWLKELDDESSVPQRPLCLSQLALVNYACGKLPITPVGPPPPPFTILLPDDHQHRHHHHRHRHGYRHVPKQGQVQYGNGTPAEENCCRWLNDVDDECVCDLLLHLPSFLARPLHEYTVIVDNACNVTFSCGGRKL</sequence>
<dbReference type="AlphaFoldDB" id="A0AAV8S862"/>
<evidence type="ECO:0000256" key="2">
    <source>
        <dbReference type="SAM" id="SignalP"/>
    </source>
</evidence>
<dbReference type="PANTHER" id="PTHR34377:SF3">
    <property type="entry name" value="TETRATRICOPEPTIDE REPEAT (TPR)-LIKE SUPERFAMILY PROTEIN"/>
    <property type="match status" value="1"/>
</dbReference>
<evidence type="ECO:0000313" key="3">
    <source>
        <dbReference type="EMBL" id="KAJ8748387.1"/>
    </source>
</evidence>
<reference evidence="3 4" key="1">
    <citation type="submission" date="2021-09" db="EMBL/GenBank/DDBJ databases">
        <title>Genomic insights and catalytic innovation underlie evolution of tropane alkaloids biosynthesis.</title>
        <authorList>
            <person name="Wang Y.-J."/>
            <person name="Tian T."/>
            <person name="Huang J.-P."/>
            <person name="Huang S.-X."/>
        </authorList>
    </citation>
    <scope>NUCLEOTIDE SEQUENCE [LARGE SCALE GENOMIC DNA]</scope>
    <source>
        <strain evidence="3">KIB-2018</strain>
        <tissue evidence="3">Leaf</tissue>
    </source>
</reference>
<name>A0AAV8S862_9ROSI</name>
<evidence type="ECO:0008006" key="5">
    <source>
        <dbReference type="Google" id="ProtNLM"/>
    </source>
</evidence>
<dbReference type="InterPro" id="IPR036312">
    <property type="entry name" value="Bifun_inhib/LTP/seed_sf"/>
</dbReference>
<dbReference type="Proteomes" id="UP001159364">
    <property type="component" value="Linkage Group LG12"/>
</dbReference>
<gene>
    <name evidence="3" type="ORF">K2173_003024</name>
</gene>